<evidence type="ECO:0000313" key="5">
    <source>
        <dbReference type="Proteomes" id="UP000001302"/>
    </source>
</evidence>
<evidence type="ECO:0000256" key="1">
    <source>
        <dbReference type="PROSITE-ProRule" id="PRU00339"/>
    </source>
</evidence>
<gene>
    <name evidence="4" type="ordered locus">PB2503_09804</name>
</gene>
<sequence>MSLSAFRFLTLITLGAMAACAGGPGLSLSSVADGYRNPQTVAGDYLQGKFAASQHDYNFAAAAFDRANQESGARALKAGAFRSALAAGEFDRAITYAHALLALEEREDTPAELESLLGFLDRDLPRLTLAAQAFRRDDISGADTVLERPFESSLGQGIADLLSAWVIYDAEGSEAAIASLRSTQNPAIAAFAPLHLGLMFDLDGASETAEVAYAEALRGDAQDLALEAYGGLLERRKPREEAISFYSKLAEDQGFARRLGRLGLARLEAPLPQETAEFVRIAERTRLRIVQNPSEGAALVFLNFAWAAYEQAIARQSAARQAGFGDLPINLDVPLSLARLAVAIDPDLDAAHYVLGAIKGFYDRPQEAAEALDRIAPSSWLYNYATIDQADAYLALDRADQAIALLERYLTHDALAPDVALTLSQIYADEGRTDKAVFTANRALSIASDLSSEENREANLWRYYFSRGAILTEADRWTEAEPDLREALVLAPEEPVVLNYLGYSYVERGQRLDEALAMIERALDQRPASGAITDSLGWAHYQLGNYQEAVRYLEQAVELEPGDDVITDHLGDAYWQVGRQVEARFEWRRVLQIDGLSAALRQSVEAKLAGTPPAPGTLADQAVSSGDASMSGP</sequence>
<reference evidence="4 5" key="2">
    <citation type="journal article" date="2011" name="J. Bacteriol.">
        <title>Complete genome sequence of strain HTCC2503T of Parvularcula bermudensis, the type species of the order "Parvularculales" in the class Alphaproteobacteria.</title>
        <authorList>
            <person name="Oh H.M."/>
            <person name="Kang I."/>
            <person name="Vergin K.L."/>
            <person name="Kang D."/>
            <person name="Rhee K.H."/>
            <person name="Giovannoni S.J."/>
            <person name="Cho J.C."/>
        </authorList>
    </citation>
    <scope>NUCLEOTIDE SEQUENCE [LARGE SCALE GENOMIC DNA]</scope>
    <source>
        <strain evidence="5">ATCC BAA-594 / HTCC2503 / KCTC 12087</strain>
    </source>
</reference>
<accession>E0TDU7</accession>
<dbReference type="OrthoDB" id="9766710at2"/>
<dbReference type="PROSITE" id="PS51257">
    <property type="entry name" value="PROKAR_LIPOPROTEIN"/>
    <property type="match status" value="1"/>
</dbReference>
<feature type="chain" id="PRO_5003140561" evidence="3">
    <location>
        <begin position="19"/>
        <end position="633"/>
    </location>
</feature>
<dbReference type="STRING" id="314260.PB2503_09804"/>
<keyword evidence="3" id="KW-0732">Signal</keyword>
<dbReference type="SUPFAM" id="SSF48452">
    <property type="entry name" value="TPR-like"/>
    <property type="match status" value="2"/>
</dbReference>
<dbReference type="PANTHER" id="PTHR12558:SF13">
    <property type="entry name" value="CELL DIVISION CYCLE PROTEIN 27 HOMOLOG"/>
    <property type="match status" value="1"/>
</dbReference>
<keyword evidence="5" id="KW-1185">Reference proteome</keyword>
<dbReference type="HOGENOM" id="CLU_007251_2_1_5"/>
<dbReference type="PROSITE" id="PS50293">
    <property type="entry name" value="TPR_REGION"/>
    <property type="match status" value="1"/>
</dbReference>
<dbReference type="AlphaFoldDB" id="E0TDU7"/>
<feature type="repeat" description="TPR" evidence="1">
    <location>
        <begin position="530"/>
        <end position="563"/>
    </location>
</feature>
<keyword evidence="1" id="KW-0802">TPR repeat</keyword>
<dbReference type="Pfam" id="PF13432">
    <property type="entry name" value="TPR_16"/>
    <property type="match status" value="2"/>
</dbReference>
<dbReference type="SMART" id="SM00028">
    <property type="entry name" value="TPR"/>
    <property type="match status" value="4"/>
</dbReference>
<feature type="signal peptide" evidence="3">
    <location>
        <begin position="1"/>
        <end position="18"/>
    </location>
</feature>
<dbReference type="InterPro" id="IPR019734">
    <property type="entry name" value="TPR_rpt"/>
</dbReference>
<reference evidence="5" key="1">
    <citation type="submission" date="2010-08" db="EMBL/GenBank/DDBJ databases">
        <title>Genome sequence of Parvularcula bermudensis HTCC2503.</title>
        <authorList>
            <person name="Kang D.-M."/>
            <person name="Oh H.-M."/>
            <person name="Cho J.-C."/>
        </authorList>
    </citation>
    <scope>NUCLEOTIDE SEQUENCE [LARGE SCALE GENOMIC DNA]</scope>
    <source>
        <strain evidence="5">ATCC BAA-594 / HTCC2503 / KCTC 12087</strain>
    </source>
</reference>
<dbReference type="RefSeq" id="WP_013300987.1">
    <property type="nucleotide sequence ID" value="NC_014414.1"/>
</dbReference>
<dbReference type="eggNOG" id="COG0457">
    <property type="taxonomic scope" value="Bacteria"/>
</dbReference>
<organism evidence="4 5">
    <name type="scientific">Parvularcula bermudensis (strain ATCC BAA-594 / HTCC2503 / KCTC 12087)</name>
    <dbReference type="NCBI Taxonomy" id="314260"/>
    <lineage>
        <taxon>Bacteria</taxon>
        <taxon>Pseudomonadati</taxon>
        <taxon>Pseudomonadota</taxon>
        <taxon>Alphaproteobacteria</taxon>
        <taxon>Parvularculales</taxon>
        <taxon>Parvularculaceae</taxon>
        <taxon>Parvularcula</taxon>
    </lineage>
</organism>
<dbReference type="PANTHER" id="PTHR12558">
    <property type="entry name" value="CELL DIVISION CYCLE 16,23,27"/>
    <property type="match status" value="1"/>
</dbReference>
<evidence type="ECO:0000313" key="4">
    <source>
        <dbReference type="EMBL" id="ADM10013.1"/>
    </source>
</evidence>
<name>E0TDU7_PARBH</name>
<evidence type="ECO:0000256" key="2">
    <source>
        <dbReference type="SAM" id="MobiDB-lite"/>
    </source>
</evidence>
<feature type="region of interest" description="Disordered" evidence="2">
    <location>
        <begin position="609"/>
        <end position="633"/>
    </location>
</feature>
<dbReference type="Gene3D" id="1.25.40.10">
    <property type="entry name" value="Tetratricopeptide repeat domain"/>
    <property type="match status" value="2"/>
</dbReference>
<dbReference type="InterPro" id="IPR011990">
    <property type="entry name" value="TPR-like_helical_dom_sf"/>
</dbReference>
<feature type="compositionally biased region" description="Polar residues" evidence="2">
    <location>
        <begin position="622"/>
        <end position="633"/>
    </location>
</feature>
<protein>
    <submittedName>
        <fullName evidence="4">TPR repeat protein</fullName>
    </submittedName>
</protein>
<dbReference type="EMBL" id="CP002156">
    <property type="protein sequence ID" value="ADM10013.1"/>
    <property type="molecule type" value="Genomic_DNA"/>
</dbReference>
<evidence type="ECO:0000256" key="3">
    <source>
        <dbReference type="SAM" id="SignalP"/>
    </source>
</evidence>
<dbReference type="Proteomes" id="UP000001302">
    <property type="component" value="Chromosome"/>
</dbReference>
<dbReference type="PROSITE" id="PS50005">
    <property type="entry name" value="TPR"/>
    <property type="match status" value="1"/>
</dbReference>
<dbReference type="KEGG" id="pbr:PB2503_09804"/>
<proteinExistence type="predicted"/>